<dbReference type="InterPro" id="IPR011604">
    <property type="entry name" value="PDDEXK-like_dom_sf"/>
</dbReference>
<evidence type="ECO:0000313" key="19">
    <source>
        <dbReference type="Proteomes" id="UP001208567"/>
    </source>
</evidence>
<keyword evidence="7 13" id="KW-0067">ATP-binding</keyword>
<dbReference type="EC" id="5.6.2.4" evidence="13"/>
<evidence type="ECO:0000313" key="18">
    <source>
        <dbReference type="EMBL" id="GLC31309.1"/>
    </source>
</evidence>
<evidence type="ECO:0000256" key="5">
    <source>
        <dbReference type="ARBA" id="ARBA00022806"/>
    </source>
</evidence>
<evidence type="ECO:0000259" key="16">
    <source>
        <dbReference type="PROSITE" id="PS51198"/>
    </source>
</evidence>
<dbReference type="InterPro" id="IPR027417">
    <property type="entry name" value="P-loop_NTPase"/>
</dbReference>
<comment type="subunit">
    <text evidence="13">Heterodimer of AddA and AddB/RexB.</text>
</comment>
<gene>
    <name evidence="13 18" type="primary">addA</name>
    <name evidence="18" type="ORF">bsdE14_27190</name>
</gene>
<dbReference type="Pfam" id="PF13361">
    <property type="entry name" value="UvrD_C"/>
    <property type="match status" value="1"/>
</dbReference>
<evidence type="ECO:0000256" key="12">
    <source>
        <dbReference type="ARBA" id="ARBA00048988"/>
    </source>
</evidence>
<comment type="caution">
    <text evidence="18">The sequence shown here is derived from an EMBL/GenBank/DDBJ whole genome shotgun (WGS) entry which is preliminary data.</text>
</comment>
<feature type="domain" description="UvrD-like helicase ATP-binding" evidence="16">
    <location>
        <begin position="4"/>
        <end position="484"/>
    </location>
</feature>
<dbReference type="InterPro" id="IPR000212">
    <property type="entry name" value="DNA_helicase_UvrD/REP"/>
</dbReference>
<feature type="compositionally biased region" description="Basic and acidic residues" evidence="15">
    <location>
        <begin position="541"/>
        <end position="551"/>
    </location>
</feature>
<feature type="domain" description="UvrD-like helicase C-terminal" evidence="17">
    <location>
        <begin position="529"/>
        <end position="835"/>
    </location>
</feature>
<dbReference type="RefSeq" id="WP_264850590.1">
    <property type="nucleotide sequence ID" value="NZ_BRXR01000001.1"/>
</dbReference>
<evidence type="ECO:0000256" key="11">
    <source>
        <dbReference type="ARBA" id="ARBA00034617"/>
    </source>
</evidence>
<organism evidence="18 19">
    <name type="scientific">Clostridium omnivorum</name>
    <dbReference type="NCBI Taxonomy" id="1604902"/>
    <lineage>
        <taxon>Bacteria</taxon>
        <taxon>Bacillati</taxon>
        <taxon>Bacillota</taxon>
        <taxon>Clostridia</taxon>
        <taxon>Eubacteriales</taxon>
        <taxon>Clostridiaceae</taxon>
        <taxon>Clostridium</taxon>
    </lineage>
</organism>
<dbReference type="Proteomes" id="UP001208567">
    <property type="component" value="Unassembled WGS sequence"/>
</dbReference>
<evidence type="ECO:0000259" key="17">
    <source>
        <dbReference type="PROSITE" id="PS51217"/>
    </source>
</evidence>
<protein>
    <recommendedName>
        <fullName evidence="13">ATP-dependent helicase/nuclease subunit A</fullName>
        <ecNumber evidence="13">3.1.-.-</ecNumber>
        <ecNumber evidence="13">5.6.2.4</ecNumber>
    </recommendedName>
    <alternativeName>
        <fullName evidence="13">ATP-dependent helicase/nuclease AddA</fullName>
    </alternativeName>
    <alternativeName>
        <fullName evidence="13">DNA 3'-5' helicase AddA</fullName>
    </alternativeName>
</protein>
<dbReference type="HAMAP" id="MF_01451">
    <property type="entry name" value="AddA"/>
    <property type="match status" value="1"/>
</dbReference>
<keyword evidence="5 13" id="KW-0347">Helicase</keyword>
<comment type="cofactor">
    <cofactor evidence="13">
        <name>Mg(2+)</name>
        <dbReference type="ChEBI" id="CHEBI:18420"/>
    </cofactor>
</comment>
<dbReference type="InterPro" id="IPR011335">
    <property type="entry name" value="Restrct_endonuc-II-like"/>
</dbReference>
<reference evidence="18 19" key="1">
    <citation type="journal article" date="2024" name="Int. J. Syst. Evol. Microbiol.">
        <title>Clostridium omnivorum sp. nov., isolated from anoxic soil under the treatment of reductive soil disinfestation.</title>
        <authorList>
            <person name="Ueki A."/>
            <person name="Tonouchi A."/>
            <person name="Kaku N."/>
            <person name="Honma S."/>
            <person name="Ueki K."/>
        </authorList>
    </citation>
    <scope>NUCLEOTIDE SEQUENCE [LARGE SCALE GENOMIC DNA]</scope>
    <source>
        <strain evidence="18 19">E14</strain>
    </source>
</reference>
<comment type="function">
    <text evidence="13">The heterodimer acts as both an ATP-dependent DNA helicase and an ATP-dependent, dual-direction single-stranded exonuclease. Recognizes the chi site generating a DNA molecule suitable for the initiation of homologous recombination. The AddA nuclease domain is required for chi fragment generation; this subunit has the helicase and 3' -&gt; 5' nuclease activities.</text>
</comment>
<dbReference type="EC" id="3.1.-.-" evidence="13"/>
<dbReference type="EMBL" id="BRXR01000001">
    <property type="protein sequence ID" value="GLC31309.1"/>
    <property type="molecule type" value="Genomic_DNA"/>
</dbReference>
<accession>A0ABQ5N7Y7</accession>
<keyword evidence="8 13" id="KW-0238">DNA-binding</keyword>
<dbReference type="SUPFAM" id="SSF52980">
    <property type="entry name" value="Restriction endonuclease-like"/>
    <property type="match status" value="1"/>
</dbReference>
<dbReference type="InterPro" id="IPR014017">
    <property type="entry name" value="DNA_helicase_UvrD-like_C"/>
</dbReference>
<proteinExistence type="inferred from homology"/>
<sequence length="1281" mass="147626">MGETKWTKEQQMAIDTRNCNLLVAAAAGSGKTAVLVERIIKIITNEDNPVDIDRLLIVTFTSAAAAEMRERIGDAISKALDKNPESKQLQRQLTLLNKASITTIHSFCLQTIKNNFHVIDLDPNFRISDATEAVLLKHETLQDLFEEKYAETDEMGNQDKSFLNLVESYGGSRDDRNLQEIVLRLYEFVMSGPWPKKWLDEAAEAFNLPETFDFGASKWGEVLKESIKIEMLGLRDMVVNTLAIASTARGLEPYAENFKSDLAVVDDLLRACSGTWQNLYEEFVSFKFEKLNTISKKAEPDKTAQDKVKKIRDEVKKKINGIVEDVFSFSPEENNRALRQLYPMMKSLCDLVIAFDMKYKERKKERGILDFNDLEHFTLEILTVENNHGEVETSEVAYRFREQYEEVLVDEYQDSNLVQEVLINMVSRKYTDKPNVFMVGDVKQSIYRFRQAEPGLFLEKYNSYSKESGENNRKIMLYKNFRSREGVIEGVNYIFKLIMSKNIGELEYTEEEALNLGASFMENEDPNTTVGGPVELHLMEKKSSRKERTLEDSEEEQEEAAEITEEEDIDNVQLEARLVAKRIKDLMTTDSEGKRFKVYDKITNDYRPVQYRDIVILLRATASYAPVFMEELEGYGIPVYADADSGYFETIEIKTMMSLLQIIDNPRQDIPLLAVLRSPIFSFTPEELIDIRTANKEVSLYEALKELIVRFENNDLEERDTEAAAKKSIEFTHKLKIWRKKSQHMAIDELIWYLYTDTGYYGYAGAMPGGVQRQANLKILFERARQFEKTSYRGLFNFVNFINKLKTSSGDMGSAKVLGENENVVRIMSIHKSKGLEFPIVFVSACGKNFNMMDMNRPILYHQKLGLGPNYVDPEIRITYQTLLKQALKKKVKFESLSEEMRVLYVAFTRAKEKLIVTGAVNNLEAAAVKWCSYMDTEDFKVPEYGILKGKSYLDWIGPALARHQDGGIIRELAGISDKGVNIIQDKSQWQLHLWKKEDILVDEEIGLVDKLEEFNEVMEERLEEPDISNEVLADLEREMTESDYKEEVYRRLNWEYPYKRAAGIPAVVTVSELKRLENAVFSGEYTAKITTPVLSRKPRFMEEKKGLSGAEKGTAVHAVMQHLNLNNISLEAIRDKICEMRALELLTEEQASSVNAEKIFRFFGSEIGERMLKAKDTVKREVPFSIKLKSTEVDKSLPEEIYGNEMQLLQGVIDCYFEEDDGIILLDYKTDYATEDNMEEIKQRYKKQIYYYDLALNRILGNPSKEKYIYLFSNGQILKY</sequence>
<keyword evidence="2 13" id="KW-0547">Nucleotide-binding</keyword>
<dbReference type="CDD" id="cd17932">
    <property type="entry name" value="DEXQc_UvrD"/>
    <property type="match status" value="1"/>
</dbReference>
<evidence type="ECO:0000256" key="13">
    <source>
        <dbReference type="HAMAP-Rule" id="MF_01451"/>
    </source>
</evidence>
<keyword evidence="9 13" id="KW-0234">DNA repair</keyword>
<dbReference type="Pfam" id="PF00580">
    <property type="entry name" value="UvrD-helicase"/>
    <property type="match status" value="1"/>
</dbReference>
<evidence type="ECO:0000256" key="9">
    <source>
        <dbReference type="ARBA" id="ARBA00023204"/>
    </source>
</evidence>
<dbReference type="NCBIfam" id="TIGR02785">
    <property type="entry name" value="addA_Gpos"/>
    <property type="match status" value="1"/>
</dbReference>
<dbReference type="Pfam" id="PF12705">
    <property type="entry name" value="PDDEXK_1"/>
    <property type="match status" value="1"/>
</dbReference>
<keyword evidence="19" id="KW-1185">Reference proteome</keyword>
<comment type="catalytic activity">
    <reaction evidence="12 13">
        <text>ATP + H2O = ADP + phosphate + H(+)</text>
        <dbReference type="Rhea" id="RHEA:13065"/>
        <dbReference type="ChEBI" id="CHEBI:15377"/>
        <dbReference type="ChEBI" id="CHEBI:15378"/>
        <dbReference type="ChEBI" id="CHEBI:30616"/>
        <dbReference type="ChEBI" id="CHEBI:43474"/>
        <dbReference type="ChEBI" id="CHEBI:456216"/>
        <dbReference type="EC" id="5.6.2.4"/>
    </reaction>
</comment>
<keyword evidence="3 13" id="KW-0227">DNA damage</keyword>
<comment type="similarity">
    <text evidence="13">Belongs to the helicase family. AddA subfamily.</text>
</comment>
<keyword evidence="10 13" id="KW-0413">Isomerase</keyword>
<dbReference type="InterPro" id="IPR014016">
    <property type="entry name" value="UvrD-like_ATP-bd"/>
</dbReference>
<dbReference type="GO" id="GO:0004386">
    <property type="term" value="F:helicase activity"/>
    <property type="evidence" value="ECO:0007669"/>
    <property type="project" value="UniProtKB-KW"/>
</dbReference>
<evidence type="ECO:0000256" key="14">
    <source>
        <dbReference type="PROSITE-ProRule" id="PRU00560"/>
    </source>
</evidence>
<evidence type="ECO:0000256" key="3">
    <source>
        <dbReference type="ARBA" id="ARBA00022763"/>
    </source>
</evidence>
<evidence type="ECO:0000256" key="7">
    <source>
        <dbReference type="ARBA" id="ARBA00022840"/>
    </source>
</evidence>
<evidence type="ECO:0000256" key="4">
    <source>
        <dbReference type="ARBA" id="ARBA00022801"/>
    </source>
</evidence>
<name>A0ABQ5N7Y7_9CLOT</name>
<dbReference type="PANTHER" id="PTHR11070:SF48">
    <property type="entry name" value="ATP-DEPENDENT HELICASE_NUCLEASE SUBUNIT A"/>
    <property type="match status" value="1"/>
</dbReference>
<evidence type="ECO:0000256" key="15">
    <source>
        <dbReference type="SAM" id="MobiDB-lite"/>
    </source>
</evidence>
<evidence type="ECO:0000256" key="2">
    <source>
        <dbReference type="ARBA" id="ARBA00022741"/>
    </source>
</evidence>
<dbReference type="Gene3D" id="3.90.320.10">
    <property type="match status" value="1"/>
</dbReference>
<dbReference type="SUPFAM" id="SSF52540">
    <property type="entry name" value="P-loop containing nucleoside triphosphate hydrolases"/>
    <property type="match status" value="1"/>
</dbReference>
<feature type="binding site" evidence="14">
    <location>
        <begin position="25"/>
        <end position="32"/>
    </location>
    <ligand>
        <name>ATP</name>
        <dbReference type="ChEBI" id="CHEBI:30616"/>
    </ligand>
</feature>
<dbReference type="PANTHER" id="PTHR11070">
    <property type="entry name" value="UVRD / RECB / PCRA DNA HELICASE FAMILY MEMBER"/>
    <property type="match status" value="1"/>
</dbReference>
<keyword evidence="1 13" id="KW-0540">Nuclease</keyword>
<evidence type="ECO:0000256" key="6">
    <source>
        <dbReference type="ARBA" id="ARBA00022839"/>
    </source>
</evidence>
<evidence type="ECO:0000256" key="10">
    <source>
        <dbReference type="ARBA" id="ARBA00023235"/>
    </source>
</evidence>
<dbReference type="PROSITE" id="PS51217">
    <property type="entry name" value="UVRD_HELICASE_CTER"/>
    <property type="match status" value="1"/>
</dbReference>
<dbReference type="InterPro" id="IPR038726">
    <property type="entry name" value="PDDEXK_AddAB-type"/>
</dbReference>
<dbReference type="InterPro" id="IPR014152">
    <property type="entry name" value="AddA"/>
</dbReference>
<comment type="catalytic activity">
    <reaction evidence="11 13">
        <text>Couples ATP hydrolysis with the unwinding of duplex DNA by translocating in the 3'-5' direction.</text>
        <dbReference type="EC" id="5.6.2.4"/>
    </reaction>
</comment>
<evidence type="ECO:0000256" key="1">
    <source>
        <dbReference type="ARBA" id="ARBA00022722"/>
    </source>
</evidence>
<feature type="region of interest" description="Disordered" evidence="15">
    <location>
        <begin position="541"/>
        <end position="567"/>
    </location>
</feature>
<dbReference type="Gene3D" id="3.40.50.300">
    <property type="entry name" value="P-loop containing nucleotide triphosphate hydrolases"/>
    <property type="match status" value="4"/>
</dbReference>
<dbReference type="PROSITE" id="PS51198">
    <property type="entry name" value="UVRD_HELICASE_ATP_BIND"/>
    <property type="match status" value="1"/>
</dbReference>
<keyword evidence="4 13" id="KW-0378">Hydrolase</keyword>
<evidence type="ECO:0000256" key="8">
    <source>
        <dbReference type="ARBA" id="ARBA00023125"/>
    </source>
</evidence>
<keyword evidence="6 13" id="KW-0269">Exonuclease</keyword>
<dbReference type="Gene3D" id="1.10.274.50">
    <property type="match status" value="1"/>
</dbReference>
<feature type="compositionally biased region" description="Acidic residues" evidence="15">
    <location>
        <begin position="552"/>
        <end position="567"/>
    </location>
</feature>